<reference evidence="2 3" key="1">
    <citation type="submission" date="2013-07" db="EMBL/GenBank/DDBJ databases">
        <title>The Genome Sequence of Kwoniella mangroviensis CBS10435.</title>
        <authorList>
            <consortium name="The Broad Institute Genome Sequencing Platform"/>
            <person name="Cuomo C."/>
            <person name="Litvintseva A."/>
            <person name="Chen Y."/>
            <person name="Heitman J."/>
            <person name="Sun S."/>
            <person name="Springer D."/>
            <person name="Dromer F."/>
            <person name="Young S.K."/>
            <person name="Zeng Q."/>
            <person name="Gargeya S."/>
            <person name="Fitzgerald M."/>
            <person name="Abouelleil A."/>
            <person name="Alvarado L."/>
            <person name="Berlin A.M."/>
            <person name="Chapman S.B."/>
            <person name="Dewar J."/>
            <person name="Goldberg J."/>
            <person name="Griggs A."/>
            <person name="Gujja S."/>
            <person name="Hansen M."/>
            <person name="Howarth C."/>
            <person name="Imamovic A."/>
            <person name="Larimer J."/>
            <person name="McCowan C."/>
            <person name="Murphy C."/>
            <person name="Pearson M."/>
            <person name="Priest M."/>
            <person name="Roberts A."/>
            <person name="Saif S."/>
            <person name="Shea T."/>
            <person name="Sykes S."/>
            <person name="Wortman J."/>
            <person name="Nusbaum C."/>
            <person name="Birren B."/>
        </authorList>
    </citation>
    <scope>NUCLEOTIDE SEQUENCE [LARGE SCALE GENOMIC DNA]</scope>
    <source>
        <strain evidence="2 3">CBS 10435</strain>
    </source>
</reference>
<proteinExistence type="predicted"/>
<reference evidence="3" key="2">
    <citation type="submission" date="2013-12" db="EMBL/GenBank/DDBJ databases">
        <title>Evolution of pathogenesis and genome organization in the Tremellales.</title>
        <authorList>
            <person name="Cuomo C."/>
            <person name="Litvintseva A."/>
            <person name="Heitman J."/>
            <person name="Chen Y."/>
            <person name="Sun S."/>
            <person name="Springer D."/>
            <person name="Dromer F."/>
            <person name="Young S."/>
            <person name="Zeng Q."/>
            <person name="Chapman S."/>
            <person name="Gujja S."/>
            <person name="Saif S."/>
            <person name="Birren B."/>
        </authorList>
    </citation>
    <scope>NUCLEOTIDE SEQUENCE [LARGE SCALE GENOMIC DNA]</scope>
    <source>
        <strain evidence="3">CBS 10435</strain>
    </source>
</reference>
<dbReference type="AlphaFoldDB" id="A0A1B9ILM2"/>
<feature type="chain" id="PRO_5008628712" evidence="1">
    <location>
        <begin position="20"/>
        <end position="240"/>
    </location>
</feature>
<organism evidence="2 3">
    <name type="scientific">Kwoniella mangroviensis CBS 10435</name>
    <dbReference type="NCBI Taxonomy" id="1331196"/>
    <lineage>
        <taxon>Eukaryota</taxon>
        <taxon>Fungi</taxon>
        <taxon>Dikarya</taxon>
        <taxon>Basidiomycota</taxon>
        <taxon>Agaricomycotina</taxon>
        <taxon>Tremellomycetes</taxon>
        <taxon>Tremellales</taxon>
        <taxon>Cryptococcaceae</taxon>
        <taxon>Kwoniella</taxon>
    </lineage>
</organism>
<evidence type="ECO:0000256" key="1">
    <source>
        <dbReference type="SAM" id="SignalP"/>
    </source>
</evidence>
<evidence type="ECO:0000313" key="3">
    <source>
        <dbReference type="Proteomes" id="UP000092583"/>
    </source>
</evidence>
<accession>A0A1B9ILM2</accession>
<dbReference type="OrthoDB" id="2566087at2759"/>
<protein>
    <submittedName>
        <fullName evidence="2">Uncharacterized protein</fullName>
    </submittedName>
</protein>
<dbReference type="Proteomes" id="UP000092583">
    <property type="component" value="Unassembled WGS sequence"/>
</dbReference>
<feature type="signal peptide" evidence="1">
    <location>
        <begin position="1"/>
        <end position="19"/>
    </location>
</feature>
<sequence>MLIILNALSILGLIQSVLGTAVDPSNNQDMDKRTVTSSQLMAKEGPSYTDINTAANPLDWDILLGVQSALAVLTKLNKAAITDHIKDHGEPGTPTEKATFESTASMSGEDAFQNWWWRGSMQAVMDVLGKTYDELGEAGATADTVLEILTGRKTKTVLNPTKEELIKFTKKADFTPVLIQYTDFFPEYLVVMHFGGDENDSASFSSIQIVDRQWVTRSNKIEVGNGDSTLIFLEDEGPVP</sequence>
<dbReference type="EMBL" id="KV700091">
    <property type="protein sequence ID" value="OCF56264.1"/>
    <property type="molecule type" value="Genomic_DNA"/>
</dbReference>
<keyword evidence="1" id="KW-0732">Signal</keyword>
<gene>
    <name evidence="2" type="ORF">L486_06205</name>
</gene>
<evidence type="ECO:0000313" key="2">
    <source>
        <dbReference type="EMBL" id="OCF56264.1"/>
    </source>
</evidence>
<keyword evidence="3" id="KW-1185">Reference proteome</keyword>
<name>A0A1B9ILM2_9TREE</name>